<accession>A0A242NKN7</accession>
<keyword evidence="1" id="KW-0472">Membrane</keyword>
<dbReference type="AlphaFoldDB" id="A0A242NKN7"/>
<keyword evidence="4" id="KW-1185">Reference proteome</keyword>
<dbReference type="Proteomes" id="UP000194977">
    <property type="component" value="Unassembled WGS sequence"/>
</dbReference>
<name>A0A242NKN7_9GAMM</name>
<sequence length="70" mass="7742">MDIQAIFTQLKSIGIKFAKNQRGVHAIEYAIITSGITMIVSVIFFDDNGPVKNSLTGLFDRLKDELTAII</sequence>
<evidence type="ECO:0008006" key="6">
    <source>
        <dbReference type="Google" id="ProtNLM"/>
    </source>
</evidence>
<evidence type="ECO:0000313" key="3">
    <source>
        <dbReference type="EMBL" id="OTQ10851.1"/>
    </source>
</evidence>
<dbReference type="EMBL" id="NART01000012">
    <property type="protein sequence ID" value="OTQ10851.1"/>
    <property type="molecule type" value="Genomic_DNA"/>
</dbReference>
<evidence type="ECO:0000256" key="1">
    <source>
        <dbReference type="SAM" id="Phobius"/>
    </source>
</evidence>
<keyword evidence="1" id="KW-1133">Transmembrane helix</keyword>
<comment type="caution">
    <text evidence="2">The sequence shown here is derived from an EMBL/GenBank/DDBJ whole genome shotgun (WGS) entry which is preliminary data.</text>
</comment>
<dbReference type="RefSeq" id="WP_086272565.1">
    <property type="nucleotide sequence ID" value="NZ_MZNE01000068.1"/>
</dbReference>
<reference evidence="4 5" key="1">
    <citation type="submission" date="2017-03" db="EMBL/GenBank/DDBJ databases">
        <title>Comparative genomics of honeybee gut symbionts reveal geographically distinct and subgroup specific antibiotic resistance.</title>
        <authorList>
            <person name="Ludvigsen J."/>
            <person name="Porcellato D."/>
            <person name="Labee-Lund T.M."/>
            <person name="Amdam G.V."/>
            <person name="Rudi K."/>
        </authorList>
    </citation>
    <scope>NUCLEOTIDE SEQUENCE [LARGE SCALE GENOMIC DNA]</scope>
    <source>
        <strain evidence="2 5">A-7-12</strain>
        <strain evidence="3 4">A-9-12</strain>
    </source>
</reference>
<organism evidence="2 5">
    <name type="scientific">Gilliamella apicola</name>
    <dbReference type="NCBI Taxonomy" id="1196095"/>
    <lineage>
        <taxon>Bacteria</taxon>
        <taxon>Pseudomonadati</taxon>
        <taxon>Pseudomonadota</taxon>
        <taxon>Gammaproteobacteria</taxon>
        <taxon>Orbales</taxon>
        <taxon>Orbaceae</taxon>
        <taxon>Gilliamella</taxon>
    </lineage>
</organism>
<protein>
    <recommendedName>
        <fullName evidence="6">Flp family type IVb pilin</fullName>
    </recommendedName>
</protein>
<evidence type="ECO:0000313" key="4">
    <source>
        <dbReference type="Proteomes" id="UP000194800"/>
    </source>
</evidence>
<dbReference type="OrthoDB" id="5690605at2"/>
<gene>
    <name evidence="3" type="ORF">B6C91_04520</name>
    <name evidence="2" type="ORF">B6D08_01650</name>
</gene>
<proteinExistence type="predicted"/>
<dbReference type="Proteomes" id="UP000194800">
    <property type="component" value="Unassembled WGS sequence"/>
</dbReference>
<evidence type="ECO:0000313" key="2">
    <source>
        <dbReference type="EMBL" id="OTQ01127.1"/>
    </source>
</evidence>
<feature type="transmembrane region" description="Helical" evidence="1">
    <location>
        <begin position="26"/>
        <end position="45"/>
    </location>
</feature>
<keyword evidence="1" id="KW-0812">Transmembrane</keyword>
<evidence type="ECO:0000313" key="5">
    <source>
        <dbReference type="Proteomes" id="UP000194977"/>
    </source>
</evidence>
<dbReference type="EMBL" id="NARP01000004">
    <property type="protein sequence ID" value="OTQ01127.1"/>
    <property type="molecule type" value="Genomic_DNA"/>
</dbReference>